<dbReference type="GO" id="GO:0000976">
    <property type="term" value="F:transcription cis-regulatory region binding"/>
    <property type="evidence" value="ECO:0007669"/>
    <property type="project" value="TreeGrafter"/>
</dbReference>
<dbReference type="PROSITE" id="PS50932">
    <property type="entry name" value="HTH_LACI_2"/>
    <property type="match status" value="1"/>
</dbReference>
<proteinExistence type="predicted"/>
<dbReference type="Proteomes" id="UP000645217">
    <property type="component" value="Unassembled WGS sequence"/>
</dbReference>
<name>A0A917RED6_9ACTN</name>
<dbReference type="GO" id="GO:0003700">
    <property type="term" value="F:DNA-binding transcription factor activity"/>
    <property type="evidence" value="ECO:0007669"/>
    <property type="project" value="TreeGrafter"/>
</dbReference>
<reference evidence="5" key="2">
    <citation type="submission" date="2020-09" db="EMBL/GenBank/DDBJ databases">
        <authorList>
            <person name="Sun Q."/>
            <person name="Ohkuma M."/>
        </authorList>
    </citation>
    <scope>NUCLEOTIDE SEQUENCE</scope>
    <source>
        <strain evidence="5">JCM 13064</strain>
    </source>
</reference>
<dbReference type="CDD" id="cd01392">
    <property type="entry name" value="HTH_LacI"/>
    <property type="match status" value="1"/>
</dbReference>
<organism evidence="5 6">
    <name type="scientific">Sphaerisporangium melleum</name>
    <dbReference type="NCBI Taxonomy" id="321316"/>
    <lineage>
        <taxon>Bacteria</taxon>
        <taxon>Bacillati</taxon>
        <taxon>Actinomycetota</taxon>
        <taxon>Actinomycetes</taxon>
        <taxon>Streptosporangiales</taxon>
        <taxon>Streptosporangiaceae</taxon>
        <taxon>Sphaerisporangium</taxon>
    </lineage>
</organism>
<comment type="caution">
    <text evidence="5">The sequence shown here is derived from an EMBL/GenBank/DDBJ whole genome shotgun (WGS) entry which is preliminary data.</text>
</comment>
<dbReference type="RefSeq" id="WP_229691482.1">
    <property type="nucleotide sequence ID" value="NZ_BMNT01000032.1"/>
</dbReference>
<dbReference type="SUPFAM" id="SSF53822">
    <property type="entry name" value="Periplasmic binding protein-like I"/>
    <property type="match status" value="1"/>
</dbReference>
<dbReference type="Gene3D" id="1.10.260.40">
    <property type="entry name" value="lambda repressor-like DNA-binding domains"/>
    <property type="match status" value="1"/>
</dbReference>
<keyword evidence="6" id="KW-1185">Reference proteome</keyword>
<protein>
    <submittedName>
        <fullName evidence="5">LacI family transcriptional regulator</fullName>
    </submittedName>
</protein>
<dbReference type="InterPro" id="IPR010982">
    <property type="entry name" value="Lambda_DNA-bd_dom_sf"/>
</dbReference>
<feature type="domain" description="HTH lacI-type" evidence="4">
    <location>
        <begin position="18"/>
        <end position="72"/>
    </location>
</feature>
<evidence type="ECO:0000313" key="6">
    <source>
        <dbReference type="Proteomes" id="UP000645217"/>
    </source>
</evidence>
<dbReference type="Pfam" id="PF00356">
    <property type="entry name" value="LacI"/>
    <property type="match status" value="1"/>
</dbReference>
<dbReference type="Pfam" id="PF13377">
    <property type="entry name" value="Peripla_BP_3"/>
    <property type="match status" value="1"/>
</dbReference>
<evidence type="ECO:0000313" key="5">
    <source>
        <dbReference type="EMBL" id="GGL04226.1"/>
    </source>
</evidence>
<dbReference type="PANTHER" id="PTHR30146">
    <property type="entry name" value="LACI-RELATED TRANSCRIPTIONAL REPRESSOR"/>
    <property type="match status" value="1"/>
</dbReference>
<evidence type="ECO:0000259" key="4">
    <source>
        <dbReference type="PROSITE" id="PS50932"/>
    </source>
</evidence>
<dbReference type="InterPro" id="IPR000843">
    <property type="entry name" value="HTH_LacI"/>
</dbReference>
<evidence type="ECO:0000256" key="1">
    <source>
        <dbReference type="ARBA" id="ARBA00023015"/>
    </source>
</evidence>
<dbReference type="AlphaFoldDB" id="A0A917RED6"/>
<dbReference type="Gene3D" id="3.40.50.2300">
    <property type="match status" value="2"/>
</dbReference>
<dbReference type="SMART" id="SM00354">
    <property type="entry name" value="HTH_LACI"/>
    <property type="match status" value="1"/>
</dbReference>
<keyword evidence="1" id="KW-0805">Transcription regulation</keyword>
<accession>A0A917RED6</accession>
<evidence type="ECO:0000256" key="3">
    <source>
        <dbReference type="ARBA" id="ARBA00023163"/>
    </source>
</evidence>
<reference evidence="5" key="1">
    <citation type="journal article" date="2014" name="Int. J. Syst. Evol. Microbiol.">
        <title>Complete genome sequence of Corynebacterium casei LMG S-19264T (=DSM 44701T), isolated from a smear-ripened cheese.</title>
        <authorList>
            <consortium name="US DOE Joint Genome Institute (JGI-PGF)"/>
            <person name="Walter F."/>
            <person name="Albersmeier A."/>
            <person name="Kalinowski J."/>
            <person name="Ruckert C."/>
        </authorList>
    </citation>
    <scope>NUCLEOTIDE SEQUENCE</scope>
    <source>
        <strain evidence="5">JCM 13064</strain>
    </source>
</reference>
<dbReference type="CDD" id="cd06296">
    <property type="entry name" value="PBP1_CatR-like"/>
    <property type="match status" value="1"/>
</dbReference>
<dbReference type="EMBL" id="BMNT01000032">
    <property type="protein sequence ID" value="GGL04226.1"/>
    <property type="molecule type" value="Genomic_DNA"/>
</dbReference>
<dbReference type="SUPFAM" id="SSF47413">
    <property type="entry name" value="lambda repressor-like DNA-binding domains"/>
    <property type="match status" value="1"/>
</dbReference>
<dbReference type="InterPro" id="IPR028082">
    <property type="entry name" value="Peripla_BP_I"/>
</dbReference>
<keyword evidence="3" id="KW-0804">Transcription</keyword>
<keyword evidence="2" id="KW-0238">DNA-binding</keyword>
<sequence length="350" mass="37467">MTRTDPSTGTGPRRRQEVTVAKIAALAGVSAPTVSKVINGRSGVSVDTRRRIEELIHEHGWQRRPERAESTAIIEVLFQAVDSLWALELIRGVNQVARSCGQAVAVTDMQGHNSPHREWIEEVLARRPAGVIAVSAELSDHNHAQLASRSIPIVALDPYGEPGHRVPSVGATNWNGGLSATRHLLELGHHRIAVITGPLTVMCCRARFDGYRAAMETAGVPVDPRLVRTCPLYVEPGRTEAEALLALPDRPTAVVAGNDLQALGVYQAALRAGLRVPGDLSVIGFDDLPLAQWADPPMTTVHQPLAKMGAAAAELVMALSAGEVPEHHRIELATHLVIRGSTTAPPGSPR</sequence>
<gene>
    <name evidence="5" type="primary">lacI</name>
    <name evidence="5" type="ORF">GCM10007964_52900</name>
</gene>
<dbReference type="InterPro" id="IPR046335">
    <property type="entry name" value="LacI/GalR-like_sensor"/>
</dbReference>
<evidence type="ECO:0000256" key="2">
    <source>
        <dbReference type="ARBA" id="ARBA00023125"/>
    </source>
</evidence>
<dbReference type="PANTHER" id="PTHR30146:SF153">
    <property type="entry name" value="LACTOSE OPERON REPRESSOR"/>
    <property type="match status" value="1"/>
</dbReference>